<sequence length="157" mass="17508">MDLILLLACILVCEGAGAIGSVATKRSIPNWYQGLKKPRFNPPNRLFAPAWTILYLLMGTALYLVLLIQDSPWKLISIGLFSIQLALNVLWSLIFFGRKSLKGGLIMIMMLLVTISLTLISFLQISELAAILLIPYLIWTGFATLLNYSLIKLNPNK</sequence>
<feature type="transmembrane region" description="Helical" evidence="6">
    <location>
        <begin position="75"/>
        <end position="97"/>
    </location>
</feature>
<comment type="subcellular location">
    <subcellularLocation>
        <location evidence="1">Membrane</location>
        <topology evidence="1">Multi-pass membrane protein</topology>
    </subcellularLocation>
</comment>
<feature type="transmembrane region" description="Helical" evidence="6">
    <location>
        <begin position="130"/>
        <end position="151"/>
    </location>
</feature>
<gene>
    <name evidence="7" type="ORF">APZ16_01490</name>
</gene>
<evidence type="ECO:0000256" key="3">
    <source>
        <dbReference type="ARBA" id="ARBA00022692"/>
    </source>
</evidence>
<evidence type="ECO:0000256" key="6">
    <source>
        <dbReference type="SAM" id="Phobius"/>
    </source>
</evidence>
<feature type="transmembrane region" description="Helical" evidence="6">
    <location>
        <begin position="103"/>
        <end position="123"/>
    </location>
</feature>
<dbReference type="PIRSF" id="PIRSF005859">
    <property type="entry name" value="PBR"/>
    <property type="match status" value="1"/>
</dbReference>
<dbReference type="FunFam" id="1.20.1260.100:FF:000001">
    <property type="entry name" value="translocator protein 2"/>
    <property type="match status" value="1"/>
</dbReference>
<proteinExistence type="inferred from homology"/>
<dbReference type="InterPro" id="IPR004307">
    <property type="entry name" value="TspO_MBR"/>
</dbReference>
<reference evidence="7 8" key="1">
    <citation type="journal article" date="2016" name="Nat. Microbiol.">
        <title>Genomic inference of the metabolism of cosmopolitan subsurface Archaea, Hadesarchaea.</title>
        <authorList>
            <person name="Baker B.J."/>
            <person name="Saw J.H."/>
            <person name="Lind A.E."/>
            <person name="Lazar C.S."/>
            <person name="Hinrichs K.-U."/>
            <person name="Teske A.P."/>
            <person name="Ettema T.J."/>
        </authorList>
    </citation>
    <scope>NUCLEOTIDE SEQUENCE [LARGE SCALE GENOMIC DNA]</scope>
</reference>
<dbReference type="Gene3D" id="1.20.1260.100">
    <property type="entry name" value="TspO/MBR protein"/>
    <property type="match status" value="1"/>
</dbReference>
<name>A0A147JWJ8_HADYE</name>
<comment type="caution">
    <text evidence="7">The sequence shown here is derived from an EMBL/GenBank/DDBJ whole genome shotgun (WGS) entry which is preliminary data.</text>
</comment>
<evidence type="ECO:0000256" key="1">
    <source>
        <dbReference type="ARBA" id="ARBA00004141"/>
    </source>
</evidence>
<dbReference type="GO" id="GO:0033013">
    <property type="term" value="P:tetrapyrrole metabolic process"/>
    <property type="evidence" value="ECO:0007669"/>
    <property type="project" value="UniProtKB-ARBA"/>
</dbReference>
<keyword evidence="4 6" id="KW-1133">Transmembrane helix</keyword>
<evidence type="ECO:0000313" key="8">
    <source>
        <dbReference type="Proteomes" id="UP000074294"/>
    </source>
</evidence>
<protein>
    <recommendedName>
        <fullName evidence="9">TspO protein</fullName>
    </recommendedName>
</protein>
<dbReference type="PANTHER" id="PTHR10057:SF0">
    <property type="entry name" value="TRANSLOCATOR PROTEIN"/>
    <property type="match status" value="1"/>
</dbReference>
<dbReference type="InterPro" id="IPR038330">
    <property type="entry name" value="TspO/MBR-related_sf"/>
</dbReference>
<dbReference type="GO" id="GO:0016020">
    <property type="term" value="C:membrane"/>
    <property type="evidence" value="ECO:0007669"/>
    <property type="project" value="UniProtKB-SubCell"/>
</dbReference>
<dbReference type="AlphaFoldDB" id="A0A147JWJ8"/>
<dbReference type="EMBL" id="LQMQ01000033">
    <property type="protein sequence ID" value="KUO40865.1"/>
    <property type="molecule type" value="Genomic_DNA"/>
</dbReference>
<dbReference type="Proteomes" id="UP000074294">
    <property type="component" value="Unassembled WGS sequence"/>
</dbReference>
<accession>A0A147JWJ8</accession>
<comment type="similarity">
    <text evidence="2">Belongs to the TspO/BZRP family.</text>
</comment>
<evidence type="ECO:0000256" key="5">
    <source>
        <dbReference type="ARBA" id="ARBA00023136"/>
    </source>
</evidence>
<organism evidence="7 8">
    <name type="scientific">Hadarchaeum yellowstonense</name>
    <dbReference type="NCBI Taxonomy" id="1776334"/>
    <lineage>
        <taxon>Archaea</taxon>
        <taxon>Methanobacteriati</taxon>
        <taxon>Candidatus Hadarchaeota</taxon>
        <taxon>Candidatus Hadarchaeia</taxon>
        <taxon>Candidatus Hadarchaeales</taxon>
        <taxon>Candidatus Hadarchaeaceae</taxon>
        <taxon>Candidatus Hadarchaeum</taxon>
    </lineage>
</organism>
<dbReference type="Pfam" id="PF03073">
    <property type="entry name" value="TspO_MBR"/>
    <property type="match status" value="1"/>
</dbReference>
<dbReference type="STRING" id="1776334.APZ16_01490"/>
<evidence type="ECO:0000313" key="7">
    <source>
        <dbReference type="EMBL" id="KUO40865.1"/>
    </source>
</evidence>
<dbReference type="PANTHER" id="PTHR10057">
    <property type="entry name" value="PERIPHERAL-TYPE BENZODIAZEPINE RECEPTOR"/>
    <property type="match status" value="1"/>
</dbReference>
<feature type="transmembrane region" description="Helical" evidence="6">
    <location>
        <begin position="48"/>
        <end position="68"/>
    </location>
</feature>
<evidence type="ECO:0008006" key="9">
    <source>
        <dbReference type="Google" id="ProtNLM"/>
    </source>
</evidence>
<keyword evidence="5 6" id="KW-0472">Membrane</keyword>
<evidence type="ECO:0000256" key="2">
    <source>
        <dbReference type="ARBA" id="ARBA00007524"/>
    </source>
</evidence>
<keyword evidence="3 6" id="KW-0812">Transmembrane</keyword>
<evidence type="ECO:0000256" key="4">
    <source>
        <dbReference type="ARBA" id="ARBA00022989"/>
    </source>
</evidence>
<dbReference type="CDD" id="cd15904">
    <property type="entry name" value="TSPO_MBR"/>
    <property type="match status" value="1"/>
</dbReference>